<evidence type="ECO:0000313" key="4">
    <source>
        <dbReference type="RefSeq" id="XP_022815061.1"/>
    </source>
</evidence>
<dbReference type="InterPro" id="IPR022542">
    <property type="entry name" value="FOCAD/RST1_DUF3730"/>
</dbReference>
<dbReference type="GO" id="GO:0060147">
    <property type="term" value="P:regulation of post-transcriptional gene silencing"/>
    <property type="evidence" value="ECO:0007669"/>
    <property type="project" value="InterPro"/>
</dbReference>
<organism evidence="3 4">
    <name type="scientific">Spodoptera litura</name>
    <name type="common">Asian cotton leafworm</name>
    <dbReference type="NCBI Taxonomy" id="69820"/>
    <lineage>
        <taxon>Eukaryota</taxon>
        <taxon>Metazoa</taxon>
        <taxon>Ecdysozoa</taxon>
        <taxon>Arthropoda</taxon>
        <taxon>Hexapoda</taxon>
        <taxon>Insecta</taxon>
        <taxon>Pterygota</taxon>
        <taxon>Neoptera</taxon>
        <taxon>Endopterygota</taxon>
        <taxon>Lepidoptera</taxon>
        <taxon>Glossata</taxon>
        <taxon>Ditrysia</taxon>
        <taxon>Noctuoidea</taxon>
        <taxon>Noctuidae</taxon>
        <taxon>Amphipyrinae</taxon>
        <taxon>Spodoptera</taxon>
    </lineage>
</organism>
<dbReference type="InterPro" id="IPR045163">
    <property type="entry name" value="Focadhesin/RST1"/>
</dbReference>
<proteinExistence type="predicted"/>
<keyword evidence="3" id="KW-1185">Reference proteome</keyword>
<sequence length="1224" mass="137152">MDEIEYKLNTNNSVLIVNAIDKLISTIKSKYKPIERQRFVNENEELKLLREKCSSKDAKVSLTACQGLLALVELGVLEIAHTMSTVVTLLPSTHNYSAIISTMAGLLILDLKARLVPGHQYKCQFSLKSPQHPFITVLDKNKDAEGDILAQMHALCTHPDYTVSSNSLELLRPVFFWLTCHPQREGSIRPWQLLLSLPQTTAQSSLLLACLSCQQIYNPALIESSYAAYRAVTEAAVFQQHTEHVMALLPMLARVSYQLIKLERDPRSCYNLIERCFALDAPELRTVAGITLMLLAENLADTSALYLHELFNLCINIISKYEYSSISLNVFVALSLQWLNLPSYLTASALKVASKILDIYQDNYKDDTRLHTPNLKANKTFQSLLYTDSHLSIVFKLNQNWERMRDNPDKLKSWLDSLATVNNEIKLELLPFLLGMVLEKRKEAWYEEVVVKVIRIVVNLVGYKKEISVQLLPLLMYKIANDRCPVVKLECLRALPLMAKTKENVPTIVSVLNKLKANKGVPTSFLIMLYTSLAETQVRCFPYLQEMLVDPGVGKQDDLKWELDIAKAIAVDRICEIRPTSHGLELVSVISSLLNRCGDRSGGVATSTCLAALRRLWRAAALAPHSTWAALQPKLARDTRPAVQISICQLLGEVPSLRAATGEWERLSREAARRLWQWVADCNVPDVVIAACDALANYKLEDYKLIDVPEIYRKTVKLPASYCKTPADAARKPEEVLDYIPCEIWPEVFKYTNQAALAGVQRLAGRNIERELRGYRSGQYQLDPRQEPAALLHLPPSSVARGLVHCFRKQAISPSYEFPDIVLLSILRALTMEYPKPLPPFDVCFLPEVFHRGSDWRRGCVTLAARQAQVSQSARRILENYLQGVTAGTAEETDVLLIFEILPILCRGMPPNALRPPLERCLADSFAEISHVKAKSKGEEKEYLFIKQMECIRQCLDCDKIHDANRTLLSQIVEHYFSEMNDDNVAWPTYISTCCALSSKYLERMSSPSGWWELSPSLLRKAASLRSALATMTDCEAPLNWLNEIIDAQAMEITEQEFSVGCLVPALQAADPDSGHCADWMLQLMGRTQVAFNETEDKSAKQYLCDVFMVCVIVFSGVWSVAGDAVAAGRATAGRVTAGRATGRAARQELLPPAVASLLARPAWQPCALQLLEWLCHSRTACDSGAAAACQRGLLAARHAAPFATHHIWTRLESHFGRDIIIDE</sequence>
<accession>A0A9J7DQY4</accession>
<gene>
    <name evidence="4" type="primary">LOC111348619</name>
</gene>
<dbReference type="SUPFAM" id="SSF48371">
    <property type="entry name" value="ARM repeat"/>
    <property type="match status" value="1"/>
</dbReference>
<reference evidence="4" key="1">
    <citation type="submission" date="2025-08" db="UniProtKB">
        <authorList>
            <consortium name="RefSeq"/>
        </authorList>
    </citation>
    <scope>IDENTIFICATION</scope>
    <source>
        <strain evidence="4">Ishihara</strain>
        <tissue evidence="4">Whole body</tissue>
    </source>
</reference>
<dbReference type="Proteomes" id="UP000301870">
    <property type="component" value="Chromosome 1"/>
</dbReference>
<dbReference type="InterPro" id="IPR021392">
    <property type="entry name" value="Focadhesin_C"/>
</dbReference>
<dbReference type="KEGG" id="sliu:111348619"/>
<evidence type="ECO:0000313" key="3">
    <source>
        <dbReference type="Proteomes" id="UP000301870"/>
    </source>
</evidence>
<dbReference type="OrthoDB" id="6354723at2759"/>
<dbReference type="PANTHER" id="PTHR16212:SF4">
    <property type="entry name" value="FOCADHESIN"/>
    <property type="match status" value="1"/>
</dbReference>
<name>A0A9J7DQY4_SPOLT</name>
<feature type="domain" description="DUF3730" evidence="2">
    <location>
        <begin position="472"/>
        <end position="695"/>
    </location>
</feature>
<dbReference type="PANTHER" id="PTHR16212">
    <property type="entry name" value="FOCADHESIN FAMILY MEMBER"/>
    <property type="match status" value="1"/>
</dbReference>
<dbReference type="Pfam" id="PF11229">
    <property type="entry name" value="Focadhesin"/>
    <property type="match status" value="1"/>
</dbReference>
<dbReference type="GeneID" id="111348619"/>
<feature type="domain" description="Focadhesin C-terminal" evidence="1">
    <location>
        <begin position="853"/>
        <end position="1212"/>
    </location>
</feature>
<evidence type="ECO:0000259" key="1">
    <source>
        <dbReference type="Pfam" id="PF11229"/>
    </source>
</evidence>
<protein>
    <submittedName>
        <fullName evidence="4">Focadhesin</fullName>
    </submittedName>
</protein>
<dbReference type="InterPro" id="IPR016024">
    <property type="entry name" value="ARM-type_fold"/>
</dbReference>
<dbReference type="AlphaFoldDB" id="A0A9J7DQY4"/>
<dbReference type="RefSeq" id="XP_022815061.1">
    <property type="nucleotide sequence ID" value="XM_022959293.1"/>
</dbReference>
<evidence type="ECO:0000259" key="2">
    <source>
        <dbReference type="Pfam" id="PF12530"/>
    </source>
</evidence>
<dbReference type="Pfam" id="PF12530">
    <property type="entry name" value="DUF3730"/>
    <property type="match status" value="1"/>
</dbReference>